<gene>
    <name evidence="1" type="ORF">V6N11_047356</name>
</gene>
<evidence type="ECO:0000313" key="2">
    <source>
        <dbReference type="Proteomes" id="UP001396334"/>
    </source>
</evidence>
<dbReference type="Proteomes" id="UP001396334">
    <property type="component" value="Unassembled WGS sequence"/>
</dbReference>
<sequence length="103" mass="11262">MNHVPKELTNSHTAIQIVEHDAECSKAAARKGLRVQKTGDGRNSKLGVVEWVKSANARISALGQHNDGSSILLSNDEEFEDDEYTMHMTDAFDVLDDGVGNSH</sequence>
<dbReference type="EMBL" id="JBBPBN010000129">
    <property type="protein sequence ID" value="KAK8976506.1"/>
    <property type="molecule type" value="Genomic_DNA"/>
</dbReference>
<organism evidence="1 2">
    <name type="scientific">Hibiscus sabdariffa</name>
    <name type="common">roselle</name>
    <dbReference type="NCBI Taxonomy" id="183260"/>
    <lineage>
        <taxon>Eukaryota</taxon>
        <taxon>Viridiplantae</taxon>
        <taxon>Streptophyta</taxon>
        <taxon>Embryophyta</taxon>
        <taxon>Tracheophyta</taxon>
        <taxon>Spermatophyta</taxon>
        <taxon>Magnoliopsida</taxon>
        <taxon>eudicotyledons</taxon>
        <taxon>Gunneridae</taxon>
        <taxon>Pentapetalae</taxon>
        <taxon>rosids</taxon>
        <taxon>malvids</taxon>
        <taxon>Malvales</taxon>
        <taxon>Malvaceae</taxon>
        <taxon>Malvoideae</taxon>
        <taxon>Hibiscus</taxon>
    </lineage>
</organism>
<name>A0ABR2NJZ7_9ROSI</name>
<proteinExistence type="predicted"/>
<reference evidence="1 2" key="1">
    <citation type="journal article" date="2024" name="G3 (Bethesda)">
        <title>Genome assembly of Hibiscus sabdariffa L. provides insights into metabolisms of medicinal natural products.</title>
        <authorList>
            <person name="Kim T."/>
        </authorList>
    </citation>
    <scope>NUCLEOTIDE SEQUENCE [LARGE SCALE GENOMIC DNA]</scope>
    <source>
        <strain evidence="1">TK-2024</strain>
        <tissue evidence="1">Old leaves</tissue>
    </source>
</reference>
<evidence type="ECO:0000313" key="1">
    <source>
        <dbReference type="EMBL" id="KAK8976506.1"/>
    </source>
</evidence>
<accession>A0ABR2NJZ7</accession>
<keyword evidence="2" id="KW-1185">Reference proteome</keyword>
<comment type="caution">
    <text evidence="1">The sequence shown here is derived from an EMBL/GenBank/DDBJ whole genome shotgun (WGS) entry which is preliminary data.</text>
</comment>
<protein>
    <submittedName>
        <fullName evidence="1">Uncharacterized protein</fullName>
    </submittedName>
</protein>